<dbReference type="SMART" id="SM00368">
    <property type="entry name" value="LRR_RI"/>
    <property type="match status" value="13"/>
</dbReference>
<dbReference type="Ensembl" id="ENSSANT00000005444.1">
    <property type="protein sequence ID" value="ENSSANP00000005067.1"/>
    <property type="gene ID" value="ENSSANG00000002746.1"/>
</dbReference>
<evidence type="ECO:0000313" key="4">
    <source>
        <dbReference type="Proteomes" id="UP000472260"/>
    </source>
</evidence>
<evidence type="ECO:0000313" key="3">
    <source>
        <dbReference type="Ensembl" id="ENSSANP00000005067.1"/>
    </source>
</evidence>
<dbReference type="Proteomes" id="UP000472260">
    <property type="component" value="Unassembled WGS sequence"/>
</dbReference>
<dbReference type="InterPro" id="IPR001611">
    <property type="entry name" value="Leu-rich_rpt"/>
</dbReference>
<keyword evidence="4" id="KW-1185">Reference proteome</keyword>
<evidence type="ECO:0000256" key="1">
    <source>
        <dbReference type="ARBA" id="ARBA00022614"/>
    </source>
</evidence>
<keyword evidence="2" id="KW-0677">Repeat</keyword>
<dbReference type="PANTHER" id="PTHR24106">
    <property type="entry name" value="NACHT, LRR AND CARD DOMAINS-CONTAINING"/>
    <property type="match status" value="1"/>
</dbReference>
<dbReference type="Pfam" id="PF13516">
    <property type="entry name" value="LRR_6"/>
    <property type="match status" value="9"/>
</dbReference>
<reference evidence="3" key="1">
    <citation type="submission" date="2025-08" db="UniProtKB">
        <authorList>
            <consortium name="Ensembl"/>
        </authorList>
    </citation>
    <scope>IDENTIFICATION</scope>
</reference>
<dbReference type="SUPFAM" id="SSF52047">
    <property type="entry name" value="RNI-like"/>
    <property type="match status" value="2"/>
</dbReference>
<dbReference type="Gene3D" id="3.80.10.10">
    <property type="entry name" value="Ribonuclease Inhibitor"/>
    <property type="match status" value="3"/>
</dbReference>
<dbReference type="AlphaFoldDB" id="A0A671KGH2"/>
<evidence type="ECO:0000256" key="2">
    <source>
        <dbReference type="ARBA" id="ARBA00022737"/>
    </source>
</evidence>
<protein>
    <submittedName>
        <fullName evidence="3">Uncharacterized protein</fullName>
    </submittedName>
</protein>
<sequence length="425" mass="46316">SKEACQLLLGSDYRWCYNRLKSVIVLYRLSNCGVTDEGCAALASALRSNPSHLRELYLSRNKLGDSGVNLLSDGLKDPHCKLETLWLSNCGVTDEGCAALTSALRSNPSHMRELYLSENKLGHTAVNLLSDLLKDLRCKLETLSLNTCGLTRQGCAALTSARKSSSRLRELNLFQIVSLIASGVSSSFMFFNLFRLYDCGVTDEGCAALASALRSNPSHLRKLDLSLNELGDSGVNLLSDGLKDPHCKLETLMLSYCGITDEGCAALASALRSDLSHLRYLVLARNNLQDTGVKLLSDGLKDPHCKLEKLSKCGVTDEVCAALASALRSNPSHLRELHLSLNELGDSGVNLLSDLLKDPHCKLETLWFNHCGVTDEGCAALASALRSNPSHLRDLDLTGNKLRDSGVKLLSDQLKDSHCKLEKLW</sequence>
<organism evidence="3 4">
    <name type="scientific">Sinocyclocheilus anshuiensis</name>
    <dbReference type="NCBI Taxonomy" id="1608454"/>
    <lineage>
        <taxon>Eukaryota</taxon>
        <taxon>Metazoa</taxon>
        <taxon>Chordata</taxon>
        <taxon>Craniata</taxon>
        <taxon>Vertebrata</taxon>
        <taxon>Euteleostomi</taxon>
        <taxon>Actinopterygii</taxon>
        <taxon>Neopterygii</taxon>
        <taxon>Teleostei</taxon>
        <taxon>Ostariophysi</taxon>
        <taxon>Cypriniformes</taxon>
        <taxon>Cyprinidae</taxon>
        <taxon>Cyprininae</taxon>
        <taxon>Sinocyclocheilus</taxon>
    </lineage>
</organism>
<proteinExistence type="predicted"/>
<dbReference type="InterPro" id="IPR032675">
    <property type="entry name" value="LRR_dom_sf"/>
</dbReference>
<dbReference type="SMART" id="SM00367">
    <property type="entry name" value="LRR_CC"/>
    <property type="match status" value="7"/>
</dbReference>
<reference evidence="3" key="2">
    <citation type="submission" date="2025-09" db="UniProtKB">
        <authorList>
            <consortium name="Ensembl"/>
        </authorList>
    </citation>
    <scope>IDENTIFICATION</scope>
</reference>
<name>A0A671KGH2_9TELE</name>
<keyword evidence="1" id="KW-0433">Leucine-rich repeat</keyword>
<dbReference type="FunFam" id="3.80.10.10:FF:000714">
    <property type="entry name" value="Si:ch211-149a19.3"/>
    <property type="match status" value="3"/>
</dbReference>
<dbReference type="InterPro" id="IPR051261">
    <property type="entry name" value="NLR"/>
</dbReference>
<dbReference type="InterPro" id="IPR006553">
    <property type="entry name" value="Leu-rich_rpt_Cys-con_subtyp"/>
</dbReference>
<accession>A0A671KGH2</accession>